<dbReference type="Proteomes" id="UP000290565">
    <property type="component" value="Unassembled WGS sequence"/>
</dbReference>
<dbReference type="RefSeq" id="WP_128947530.1">
    <property type="nucleotide sequence ID" value="NZ_LBJM01000202.1"/>
</dbReference>
<proteinExistence type="predicted"/>
<dbReference type="EMBL" id="LBJM01000202">
    <property type="protein sequence ID" value="RXH23179.1"/>
    <property type="molecule type" value="Genomic_DNA"/>
</dbReference>
<evidence type="ECO:0000313" key="1">
    <source>
        <dbReference type="EMBL" id="RXH23179.1"/>
    </source>
</evidence>
<accession>A0A4Q0RVQ8</accession>
<sequence>MARPQVPRTKIQIWPSIADALEDIGEIDAAQAMRRCGCYVIVDRYERGTVFRAMKECNHLVCPTAQRRRAAKLVEEKGAAIEGTSARTLAHGP</sequence>
<evidence type="ECO:0000313" key="2">
    <source>
        <dbReference type="Proteomes" id="UP000290565"/>
    </source>
</evidence>
<dbReference type="AlphaFoldDB" id="A0A4Q0RVQ8"/>
<comment type="caution">
    <text evidence="1">The sequence shown here is derived from an EMBL/GenBank/DDBJ whole genome shotgun (WGS) entry which is preliminary data.</text>
</comment>
<name>A0A4Q0RVQ8_9BRAD</name>
<organism evidence="1 2">
    <name type="scientific">Bradyrhizobium zhanjiangense</name>
    <dbReference type="NCBI Taxonomy" id="1325107"/>
    <lineage>
        <taxon>Bacteria</taxon>
        <taxon>Pseudomonadati</taxon>
        <taxon>Pseudomonadota</taxon>
        <taxon>Alphaproteobacteria</taxon>
        <taxon>Hyphomicrobiales</taxon>
        <taxon>Nitrobacteraceae</taxon>
        <taxon>Bradyrhizobium</taxon>
    </lineage>
</organism>
<reference evidence="1 2" key="1">
    <citation type="submission" date="2015-04" db="EMBL/GenBank/DDBJ databases">
        <title>Comparative genomics of rhizobia nodulating Arachis hypogaea in China.</title>
        <authorList>
            <person name="Li Y."/>
        </authorList>
    </citation>
    <scope>NUCLEOTIDE SEQUENCE [LARGE SCALE GENOMIC DNA]</scope>
    <source>
        <strain evidence="1 2">CCBAU 51787</strain>
    </source>
</reference>
<gene>
    <name evidence="1" type="ORF">XH94_36965</name>
</gene>
<protein>
    <submittedName>
        <fullName evidence="1">Uncharacterized protein</fullName>
    </submittedName>
</protein>